<dbReference type="NCBIfam" id="NF047422">
    <property type="entry name" value="YfmF_fam"/>
    <property type="match status" value="1"/>
</dbReference>
<dbReference type="InterPro" id="IPR050361">
    <property type="entry name" value="MPP/UQCRC_Complex"/>
</dbReference>
<evidence type="ECO:0000313" key="2">
    <source>
        <dbReference type="EMBL" id="SCZ77041.1"/>
    </source>
</evidence>
<name>A0A1G5RUC0_9FIRM</name>
<evidence type="ECO:0000259" key="1">
    <source>
        <dbReference type="Pfam" id="PF05193"/>
    </source>
</evidence>
<dbReference type="STRING" id="1120920.SAMN03080599_00535"/>
<dbReference type="InterPro" id="IPR011249">
    <property type="entry name" value="Metalloenz_LuxS/M16"/>
</dbReference>
<dbReference type="GO" id="GO:0046872">
    <property type="term" value="F:metal ion binding"/>
    <property type="evidence" value="ECO:0007669"/>
    <property type="project" value="InterPro"/>
</dbReference>
<dbReference type="OrthoDB" id="9762085at2"/>
<dbReference type="Gene3D" id="3.30.830.10">
    <property type="entry name" value="Metalloenzyme, LuxS/M16 peptidase-like"/>
    <property type="match status" value="2"/>
</dbReference>
<dbReference type="InterPro" id="IPR007863">
    <property type="entry name" value="Peptidase_M16_C"/>
</dbReference>
<keyword evidence="3" id="KW-1185">Reference proteome</keyword>
<reference evidence="2 3" key="1">
    <citation type="submission" date="2016-10" db="EMBL/GenBank/DDBJ databases">
        <authorList>
            <person name="de Groot N.N."/>
        </authorList>
    </citation>
    <scope>NUCLEOTIDE SEQUENCE [LARGE SCALE GENOMIC DNA]</scope>
    <source>
        <strain evidence="2 3">DSM 2784</strain>
    </source>
</reference>
<dbReference type="PANTHER" id="PTHR11851:SF186">
    <property type="entry name" value="INACTIVE METALLOPROTEASE YMFF-RELATED"/>
    <property type="match status" value="1"/>
</dbReference>
<dbReference type="RefSeq" id="WP_092589339.1">
    <property type="nucleotide sequence ID" value="NZ_FMWL01000002.1"/>
</dbReference>
<feature type="domain" description="Peptidase M16 C-terminal" evidence="1">
    <location>
        <begin position="184"/>
        <end position="358"/>
    </location>
</feature>
<dbReference type="EMBL" id="FMWL01000002">
    <property type="protein sequence ID" value="SCZ77041.1"/>
    <property type="molecule type" value="Genomic_DNA"/>
</dbReference>
<evidence type="ECO:0000313" key="3">
    <source>
        <dbReference type="Proteomes" id="UP000199208"/>
    </source>
</evidence>
<sequence length="425" mass="48291">MKEKVKYSQLAPGVRLALIKSGKFKTDLVSVYLKRPLDKAEATYNTLLARVLERGTKRYPTTQTFNAHLDNLYGALLYSDVTKIGEIHILQFKTQLPRSPWILDMNPLKEAIGILNEIIFEPALENGAFISAYVDQEIENLKQEIESRTNDKSSYAMDRMVEHMCPDEPYSVYTYGDVASLEAMNAEKLYQHYLKVLHEAEIDIVVFGDFEFEDALSECRTAFAFSGERNALQVISPWRNSLGKVKEIVERTDVNQAKLVIGYRTEISGEHPLYYPAMLFSTVLGGTPSSRLFNRVREQESLCYYIQSKYDRFKGLLMVMAGIDKATGSRTTELIDEVFEDLASGSVTQEELDIAKKSIVSGLRSITDFPNSYSNFLFSQWLSHEELDIEKIISKVNQVSAAQLSEAGKTFKKDTWYVLTGEDIE</sequence>
<dbReference type="Pfam" id="PF05193">
    <property type="entry name" value="Peptidase_M16_C"/>
    <property type="match status" value="1"/>
</dbReference>
<dbReference type="AlphaFoldDB" id="A0A1G5RUC0"/>
<proteinExistence type="predicted"/>
<gene>
    <name evidence="2" type="ORF">SAMN03080599_00535</name>
</gene>
<organism evidence="2 3">
    <name type="scientific">Acidaminobacter hydrogenoformans DSM 2784</name>
    <dbReference type="NCBI Taxonomy" id="1120920"/>
    <lineage>
        <taxon>Bacteria</taxon>
        <taxon>Bacillati</taxon>
        <taxon>Bacillota</taxon>
        <taxon>Clostridia</taxon>
        <taxon>Peptostreptococcales</taxon>
        <taxon>Acidaminobacteraceae</taxon>
        <taxon>Acidaminobacter</taxon>
    </lineage>
</organism>
<accession>A0A1G5RUC0</accession>
<dbReference type="Proteomes" id="UP000199208">
    <property type="component" value="Unassembled WGS sequence"/>
</dbReference>
<protein>
    <submittedName>
        <fullName evidence="2">Predicted Zn-dependent peptidase</fullName>
    </submittedName>
</protein>
<dbReference type="SUPFAM" id="SSF63411">
    <property type="entry name" value="LuxS/MPP-like metallohydrolase"/>
    <property type="match status" value="2"/>
</dbReference>
<dbReference type="PANTHER" id="PTHR11851">
    <property type="entry name" value="METALLOPROTEASE"/>
    <property type="match status" value="1"/>
</dbReference>